<feature type="compositionally biased region" description="Basic and acidic residues" evidence="1">
    <location>
        <begin position="66"/>
        <end position="78"/>
    </location>
</feature>
<proteinExistence type="predicted"/>
<sequence>MPLGRFLPEFLRQANGGDETEATAGTVIYECRHCGTDFDEPCDRCPVCGATEIATYEFGSGTATESESKPESEPKSESEPDDPAAD</sequence>
<feature type="region of interest" description="Disordered" evidence="1">
    <location>
        <begin position="58"/>
        <end position="86"/>
    </location>
</feature>
<dbReference type="HOGENOM" id="CLU_191141_0_0_2"/>
<evidence type="ECO:0008006" key="4">
    <source>
        <dbReference type="Google" id="ProtNLM"/>
    </source>
</evidence>
<dbReference type="EMBL" id="CP002839">
    <property type="protein sequence ID" value="AEH35680.1"/>
    <property type="molecule type" value="Genomic_DNA"/>
</dbReference>
<accession>F8D971</accession>
<protein>
    <recommendedName>
        <fullName evidence="4">Small CPxCG-related zinc finger protein</fullName>
    </recommendedName>
</protein>
<keyword evidence="3" id="KW-1185">Reference proteome</keyword>
<dbReference type="Proteomes" id="UP000006794">
    <property type="component" value="Chromosome"/>
</dbReference>
<dbReference type="STRING" id="797210.Halxa_1045"/>
<organism evidence="2 3">
    <name type="scientific">Halopiger xanaduensis (strain DSM 18323 / JCM 14033 / SH-6)</name>
    <dbReference type="NCBI Taxonomy" id="797210"/>
    <lineage>
        <taxon>Archaea</taxon>
        <taxon>Methanobacteriati</taxon>
        <taxon>Methanobacteriota</taxon>
        <taxon>Stenosarchaea group</taxon>
        <taxon>Halobacteria</taxon>
        <taxon>Halobacteriales</taxon>
        <taxon>Natrialbaceae</taxon>
        <taxon>Halopiger</taxon>
    </lineage>
</organism>
<evidence type="ECO:0000313" key="3">
    <source>
        <dbReference type="Proteomes" id="UP000006794"/>
    </source>
</evidence>
<reference evidence="2 3" key="1">
    <citation type="journal article" date="2012" name="Stand. Genomic Sci.">
        <title>Complete genome sequence of Halopiger xanaduensis type strain (SH-6(T)).</title>
        <authorList>
            <person name="Anderson I."/>
            <person name="Tindall B.J."/>
            <person name="Rohde M."/>
            <person name="Lucas S."/>
            <person name="Han J."/>
            <person name="Lapidus A."/>
            <person name="Cheng J.F."/>
            <person name="Goodwin L."/>
            <person name="Pitluck S."/>
            <person name="Peters L."/>
            <person name="Pati A."/>
            <person name="Mikhailova N."/>
            <person name="Pagani I."/>
            <person name="Teshima H."/>
            <person name="Han C."/>
            <person name="Tapia R."/>
            <person name="Land M."/>
            <person name="Woyke T."/>
            <person name="Klenk H.P."/>
            <person name="Kyrpides N."/>
            <person name="Ivanova N."/>
        </authorList>
    </citation>
    <scope>NUCLEOTIDE SEQUENCE [LARGE SCALE GENOMIC DNA]</scope>
    <source>
        <strain evidence="3">DSM 18323 / JCM 14033 / SH-6</strain>
    </source>
</reference>
<evidence type="ECO:0000256" key="1">
    <source>
        <dbReference type="SAM" id="MobiDB-lite"/>
    </source>
</evidence>
<gene>
    <name evidence="2" type="ordered locus">Halxa_1045</name>
</gene>
<dbReference type="AlphaFoldDB" id="F8D971"/>
<dbReference type="KEGG" id="hxa:Halxa_1045"/>
<dbReference type="eggNOG" id="arCOG07976">
    <property type="taxonomic scope" value="Archaea"/>
</dbReference>
<name>F8D971_HALXS</name>
<evidence type="ECO:0000313" key="2">
    <source>
        <dbReference type="EMBL" id="AEH35680.1"/>
    </source>
</evidence>